<keyword evidence="1" id="KW-1185">Reference proteome</keyword>
<evidence type="ECO:0000313" key="2">
    <source>
        <dbReference type="WBParaSite" id="MBELARI_LOCUS14804"/>
    </source>
</evidence>
<dbReference type="WBParaSite" id="MBELARI_LOCUS14804">
    <property type="protein sequence ID" value="MBELARI_LOCUS14804"/>
    <property type="gene ID" value="MBELARI_LOCUS14804"/>
</dbReference>
<dbReference type="Proteomes" id="UP000887575">
    <property type="component" value="Unassembled WGS sequence"/>
</dbReference>
<sequence>MHSEISKFEQNDQILSNVANETDKVPNGDPCNYSWVWIGYVGTGELGNGTRDSYWTDESPVDYIGIPERGPGNASSLWMMVNDPSCSMKGWSWGGAWDRTGRFVCKEEMERRREELDEKAE</sequence>
<proteinExistence type="predicted"/>
<dbReference type="AlphaFoldDB" id="A0AAF3J407"/>
<evidence type="ECO:0008006" key="3">
    <source>
        <dbReference type="Google" id="ProtNLM"/>
    </source>
</evidence>
<name>A0AAF3J407_9BILA</name>
<evidence type="ECO:0000313" key="1">
    <source>
        <dbReference type="Proteomes" id="UP000887575"/>
    </source>
</evidence>
<reference evidence="2" key="1">
    <citation type="submission" date="2024-02" db="UniProtKB">
        <authorList>
            <consortium name="WormBaseParasite"/>
        </authorList>
    </citation>
    <scope>IDENTIFICATION</scope>
</reference>
<protein>
    <recommendedName>
        <fullName evidence="3">C-type lectin domain-containing protein</fullName>
    </recommendedName>
</protein>
<accession>A0AAF3J407</accession>
<organism evidence="1 2">
    <name type="scientific">Mesorhabditis belari</name>
    <dbReference type="NCBI Taxonomy" id="2138241"/>
    <lineage>
        <taxon>Eukaryota</taxon>
        <taxon>Metazoa</taxon>
        <taxon>Ecdysozoa</taxon>
        <taxon>Nematoda</taxon>
        <taxon>Chromadorea</taxon>
        <taxon>Rhabditida</taxon>
        <taxon>Rhabditina</taxon>
        <taxon>Rhabditomorpha</taxon>
        <taxon>Rhabditoidea</taxon>
        <taxon>Rhabditidae</taxon>
        <taxon>Mesorhabditinae</taxon>
        <taxon>Mesorhabditis</taxon>
    </lineage>
</organism>